<evidence type="ECO:0000256" key="5">
    <source>
        <dbReference type="SAM" id="MobiDB-lite"/>
    </source>
</evidence>
<keyword evidence="4" id="KW-0472">Membrane</keyword>
<comment type="subcellular location">
    <subcellularLocation>
        <location evidence="4">Membrane</location>
        <topology evidence="4">Peripheral membrane protein</topology>
    </subcellularLocation>
</comment>
<dbReference type="EMBL" id="VXIS01000034">
    <property type="protein sequence ID" value="KAA8911546.1"/>
    <property type="molecule type" value="Genomic_DNA"/>
</dbReference>
<dbReference type="PRINTS" id="PR00448">
    <property type="entry name" value="NSFATTACHMNT"/>
</dbReference>
<dbReference type="FunCoup" id="A0A5J5F4M3">
    <property type="interactions" value="963"/>
</dbReference>
<dbReference type="InterPro" id="IPR011990">
    <property type="entry name" value="TPR-like_helical_dom_sf"/>
</dbReference>
<dbReference type="InterPro" id="IPR000744">
    <property type="entry name" value="NSF_attach"/>
</dbReference>
<reference evidence="6 7" key="1">
    <citation type="submission" date="2019-09" db="EMBL/GenBank/DDBJ databases">
        <title>Draft genome of the ectomycorrhizal ascomycete Sphaerosporella brunnea.</title>
        <authorList>
            <consortium name="DOE Joint Genome Institute"/>
            <person name="Benucci G.M."/>
            <person name="Marozzi G."/>
            <person name="Antonielli L."/>
            <person name="Sanchez S."/>
            <person name="Marco P."/>
            <person name="Wang X."/>
            <person name="Falini L.B."/>
            <person name="Barry K."/>
            <person name="Haridas S."/>
            <person name="Lipzen A."/>
            <person name="Labutti K."/>
            <person name="Grigoriev I.V."/>
            <person name="Murat C."/>
            <person name="Martin F."/>
            <person name="Albertini E."/>
            <person name="Donnini D."/>
            <person name="Bonito G."/>
        </authorList>
    </citation>
    <scope>NUCLEOTIDE SEQUENCE [LARGE SCALE GENOMIC DNA]</scope>
    <source>
        <strain evidence="6 7">Sb_GMNB300</strain>
    </source>
</reference>
<dbReference type="PANTHER" id="PTHR13768">
    <property type="entry name" value="SOLUBLE NSF ATTACHMENT PROTEIN SNAP"/>
    <property type="match status" value="1"/>
</dbReference>
<dbReference type="Pfam" id="PF14938">
    <property type="entry name" value="SNAP"/>
    <property type="match status" value="1"/>
</dbReference>
<accession>A0A5J5F4M3</accession>
<dbReference type="CDD" id="cd15832">
    <property type="entry name" value="SNAP"/>
    <property type="match status" value="1"/>
</dbReference>
<dbReference type="GO" id="GO:0035494">
    <property type="term" value="P:SNARE complex disassembly"/>
    <property type="evidence" value="ECO:0007669"/>
    <property type="project" value="TreeGrafter"/>
</dbReference>
<keyword evidence="3 4" id="KW-0653">Protein transport</keyword>
<dbReference type="OrthoDB" id="9984275at2759"/>
<evidence type="ECO:0000313" key="7">
    <source>
        <dbReference type="Proteomes" id="UP000326924"/>
    </source>
</evidence>
<feature type="region of interest" description="Disordered" evidence="5">
    <location>
        <begin position="302"/>
        <end position="321"/>
    </location>
</feature>
<dbReference type="SUPFAM" id="SSF48452">
    <property type="entry name" value="TPR-like"/>
    <property type="match status" value="1"/>
</dbReference>
<feature type="compositionally biased region" description="Acidic residues" evidence="5">
    <location>
        <begin position="312"/>
        <end position="321"/>
    </location>
</feature>
<dbReference type="InParanoid" id="A0A5J5F4M3"/>
<protein>
    <submittedName>
        <fullName evidence="6">Putative vesicular-fusion protein sec17</fullName>
    </submittedName>
</protein>
<organism evidence="6 7">
    <name type="scientific">Sphaerosporella brunnea</name>
    <dbReference type="NCBI Taxonomy" id="1250544"/>
    <lineage>
        <taxon>Eukaryota</taxon>
        <taxon>Fungi</taxon>
        <taxon>Dikarya</taxon>
        <taxon>Ascomycota</taxon>
        <taxon>Pezizomycotina</taxon>
        <taxon>Pezizomycetes</taxon>
        <taxon>Pezizales</taxon>
        <taxon>Pyronemataceae</taxon>
        <taxon>Sphaerosporella</taxon>
    </lineage>
</organism>
<keyword evidence="2 4" id="KW-0813">Transport</keyword>
<dbReference type="AlphaFoldDB" id="A0A5J5F4M3"/>
<keyword evidence="4" id="KW-0931">ER-Golgi transport</keyword>
<proteinExistence type="inferred from homology"/>
<dbReference type="Proteomes" id="UP000326924">
    <property type="component" value="Unassembled WGS sequence"/>
</dbReference>
<evidence type="ECO:0000256" key="4">
    <source>
        <dbReference type="RuleBase" id="RU367013"/>
    </source>
</evidence>
<dbReference type="GO" id="GO:0005774">
    <property type="term" value="C:vacuolar membrane"/>
    <property type="evidence" value="ECO:0007669"/>
    <property type="project" value="TreeGrafter"/>
</dbReference>
<evidence type="ECO:0000256" key="1">
    <source>
        <dbReference type="ARBA" id="ARBA00010050"/>
    </source>
</evidence>
<name>A0A5J5F4M3_9PEZI</name>
<dbReference type="PANTHER" id="PTHR13768:SF8">
    <property type="entry name" value="ALPHA-SOLUBLE NSF ATTACHMENT PROTEIN"/>
    <property type="match status" value="1"/>
</dbReference>
<evidence type="ECO:0000256" key="2">
    <source>
        <dbReference type="ARBA" id="ARBA00022448"/>
    </source>
</evidence>
<comment type="similarity">
    <text evidence="1 4">Belongs to the SNAP family.</text>
</comment>
<evidence type="ECO:0000313" key="6">
    <source>
        <dbReference type="EMBL" id="KAA8911546.1"/>
    </source>
</evidence>
<dbReference type="GO" id="GO:0006886">
    <property type="term" value="P:intracellular protein transport"/>
    <property type="evidence" value="ECO:0007669"/>
    <property type="project" value="UniProtKB-UniRule"/>
</dbReference>
<sequence>MEDPSAILKKAESLEKSARGGFSFFGGRKEKLEDSANEYVRAANGFKARQSYDQAARILERASQIQIEVGEPDDAANSLVQASQCYTAKPDLLPEDATNAARLLRGAITHYTSKGNFRRAASYEEKLADMLEKAGDAQSAVEAFEQAGTWYKVEGSTQMANKMFLKVADNAALTGDYRRAVDRYEEVAKSSASNNLMKWSLKEYFFKAAICHLCTGDVATTKRALQSYVEIDMNFPQQREYMLLQNLIGAIESNDGEGYSEHLFQYSQVSELDKWKVQLFLHIKNTLIQVARPPPAAAINWTPDALPPQEPVGDDGEIDLS</sequence>
<comment type="caution">
    <text evidence="6">The sequence shown here is derived from an EMBL/GenBank/DDBJ whole genome shotgun (WGS) entry which is preliminary data.</text>
</comment>
<dbReference type="GO" id="GO:0005483">
    <property type="term" value="F:soluble NSF attachment protein activity"/>
    <property type="evidence" value="ECO:0007669"/>
    <property type="project" value="TreeGrafter"/>
</dbReference>
<keyword evidence="7" id="KW-1185">Reference proteome</keyword>
<dbReference type="GO" id="GO:0031201">
    <property type="term" value="C:SNARE complex"/>
    <property type="evidence" value="ECO:0007669"/>
    <property type="project" value="TreeGrafter"/>
</dbReference>
<gene>
    <name evidence="6" type="ORF">FN846DRAFT_897661</name>
</gene>
<comment type="function">
    <text evidence="4">Required for vesicular transport between the endoplasmic reticulum and the Golgi apparatus.</text>
</comment>
<evidence type="ECO:0000256" key="3">
    <source>
        <dbReference type="ARBA" id="ARBA00022927"/>
    </source>
</evidence>
<dbReference type="Gene3D" id="1.25.40.10">
    <property type="entry name" value="Tetratricopeptide repeat domain"/>
    <property type="match status" value="1"/>
</dbReference>
<dbReference type="GO" id="GO:0019905">
    <property type="term" value="F:syntaxin binding"/>
    <property type="evidence" value="ECO:0007669"/>
    <property type="project" value="TreeGrafter"/>
</dbReference>